<accession>A0AAU7XCB9</accession>
<feature type="compositionally biased region" description="Low complexity" evidence="1">
    <location>
        <begin position="32"/>
        <end position="51"/>
    </location>
</feature>
<feature type="region of interest" description="Disordered" evidence="1">
    <location>
        <begin position="32"/>
        <end position="52"/>
    </location>
</feature>
<organism evidence="3">
    <name type="scientific">Methyloraptor flagellatus</name>
    <dbReference type="NCBI Taxonomy" id="3162530"/>
    <lineage>
        <taxon>Bacteria</taxon>
        <taxon>Pseudomonadati</taxon>
        <taxon>Pseudomonadota</taxon>
        <taxon>Alphaproteobacteria</taxon>
        <taxon>Hyphomicrobiales</taxon>
        <taxon>Ancalomicrobiaceae</taxon>
        <taxon>Methyloraptor</taxon>
    </lineage>
</organism>
<feature type="signal peptide" evidence="2">
    <location>
        <begin position="1"/>
        <end position="22"/>
    </location>
</feature>
<sequence>MSIRFYAAALTAAMLVASPALAQTKPAPAAAKPAAAAPAAAEEEAGSGAQKKACDAKWKTEKEKTGAKGWKAYFTFMAKCM</sequence>
<evidence type="ECO:0000256" key="2">
    <source>
        <dbReference type="SAM" id="SignalP"/>
    </source>
</evidence>
<feature type="chain" id="PRO_5043537748" evidence="2">
    <location>
        <begin position="23"/>
        <end position="81"/>
    </location>
</feature>
<evidence type="ECO:0000313" key="3">
    <source>
        <dbReference type="EMBL" id="XBY45679.1"/>
    </source>
</evidence>
<dbReference type="RefSeq" id="WP_407050772.1">
    <property type="nucleotide sequence ID" value="NZ_CP158568.1"/>
</dbReference>
<name>A0AAU7XCB9_9HYPH</name>
<keyword evidence="2" id="KW-0732">Signal</keyword>
<dbReference type="KEGG" id="mflg:ABS361_05235"/>
<reference evidence="3" key="1">
    <citation type="submission" date="2024-06" db="EMBL/GenBank/DDBJ databases">
        <title>Methylostella associata gen. nov., sp. nov., a novel Ancalomicrobiaceae-affiliated facultatively methylotrophic bacteria that feed on methanotrophs of the genus Methylococcus.</title>
        <authorList>
            <person name="Saltykova V."/>
            <person name="Danilova O.V."/>
            <person name="Oshkin I.Y."/>
            <person name="Belova S.E."/>
            <person name="Pimenov N.V."/>
            <person name="Dedysh S.N."/>
        </authorList>
    </citation>
    <scope>NUCLEOTIDE SEQUENCE</scope>
    <source>
        <strain evidence="3">S20</strain>
    </source>
</reference>
<dbReference type="AlphaFoldDB" id="A0AAU7XCB9"/>
<proteinExistence type="predicted"/>
<gene>
    <name evidence="3" type="ORF">ABS361_05235</name>
</gene>
<evidence type="ECO:0000256" key="1">
    <source>
        <dbReference type="SAM" id="MobiDB-lite"/>
    </source>
</evidence>
<protein>
    <submittedName>
        <fullName evidence="3">Uncharacterized protein</fullName>
    </submittedName>
</protein>
<dbReference type="EMBL" id="CP158568">
    <property type="protein sequence ID" value="XBY45679.1"/>
    <property type="molecule type" value="Genomic_DNA"/>
</dbReference>